<dbReference type="EMBL" id="CBUH010000151">
    <property type="protein sequence ID" value="CDI43074.1"/>
    <property type="molecule type" value="Genomic_DNA"/>
</dbReference>
<proteinExistence type="predicted"/>
<reference evidence="1 2" key="1">
    <citation type="submission" date="2013-09" db="EMBL/GenBank/DDBJ databases">
        <title>Draft Genome Sequence of five Lactobacillus helveticus strains CIRM-BIA 101T, 103, 104, 951 and 953 isolated from milk product.</title>
        <authorList>
            <person name="Valence F."/>
            <person name="Chuat V."/>
            <person name="Ma L."/>
            <person name="Creno S."/>
            <person name="Falentin H."/>
            <person name="Lortal S."/>
            <person name="Bizet C."/>
            <person name="Clermont D."/>
            <person name="Loux V."/>
            <person name="Bouchier C."/>
            <person name="Cousin S."/>
        </authorList>
    </citation>
    <scope>NUCLEOTIDE SEQUENCE [LARGE SCALE GENOMIC DNA]</scope>
    <source>
        <strain evidence="1 2">CIRM-BIA 953</strain>
    </source>
</reference>
<gene>
    <name evidence="1" type="ORF">LHCIRMBIA953_01264</name>
</gene>
<evidence type="ECO:0000313" key="1">
    <source>
        <dbReference type="EMBL" id="CDI43074.1"/>
    </source>
</evidence>
<protein>
    <submittedName>
        <fullName evidence="1">Uncharacterized protein</fullName>
    </submittedName>
</protein>
<evidence type="ECO:0000313" key="2">
    <source>
        <dbReference type="Proteomes" id="UP000017243"/>
    </source>
</evidence>
<accession>U4QMG4</accession>
<dbReference type="AlphaFoldDB" id="U4QMG4"/>
<dbReference type="RefSeq" id="WP_023061798.1">
    <property type="nucleotide sequence ID" value="NZ_CBUH010000151.1"/>
</dbReference>
<sequence length="66" mass="8012">MDDYGVADTTHVYYYTLVRDAYTNEEHRAQTRKDLEKKITQGLVFSFREVTSKFYFINKSKHRRSR</sequence>
<organism evidence="1 2">
    <name type="scientific">Lactobacillus helveticus CIRM-BIA 953</name>
    <dbReference type="NCBI Taxonomy" id="1226335"/>
    <lineage>
        <taxon>Bacteria</taxon>
        <taxon>Bacillati</taxon>
        <taxon>Bacillota</taxon>
        <taxon>Bacilli</taxon>
        <taxon>Lactobacillales</taxon>
        <taxon>Lactobacillaceae</taxon>
        <taxon>Lactobacillus</taxon>
    </lineage>
</organism>
<comment type="caution">
    <text evidence="1">The sequence shown here is derived from an EMBL/GenBank/DDBJ whole genome shotgun (WGS) entry which is preliminary data.</text>
</comment>
<name>U4QMG4_LACHE</name>
<dbReference type="Proteomes" id="UP000017243">
    <property type="component" value="Unassembled WGS sequence"/>
</dbReference>